<evidence type="ECO:0008006" key="3">
    <source>
        <dbReference type="Google" id="ProtNLM"/>
    </source>
</evidence>
<name>A0A2R8AGC9_9RHOB</name>
<evidence type="ECO:0000313" key="2">
    <source>
        <dbReference type="Proteomes" id="UP000244911"/>
    </source>
</evidence>
<dbReference type="GO" id="GO:0000160">
    <property type="term" value="P:phosphorelay signal transduction system"/>
    <property type="evidence" value="ECO:0007669"/>
    <property type="project" value="InterPro"/>
</dbReference>
<dbReference type="Gene3D" id="1.20.120.160">
    <property type="entry name" value="HPT domain"/>
    <property type="match status" value="1"/>
</dbReference>
<organism evidence="1 2">
    <name type="scientific">Aliiroseovarius pelagivivens</name>
    <dbReference type="NCBI Taxonomy" id="1639690"/>
    <lineage>
        <taxon>Bacteria</taxon>
        <taxon>Pseudomonadati</taxon>
        <taxon>Pseudomonadota</taxon>
        <taxon>Alphaproteobacteria</taxon>
        <taxon>Rhodobacterales</taxon>
        <taxon>Paracoccaceae</taxon>
        <taxon>Aliiroseovarius</taxon>
    </lineage>
</organism>
<accession>A0A2R8AGC9</accession>
<dbReference type="Proteomes" id="UP000244911">
    <property type="component" value="Unassembled WGS sequence"/>
</dbReference>
<dbReference type="AlphaFoldDB" id="A0A2R8AGC9"/>
<dbReference type="SUPFAM" id="SSF47226">
    <property type="entry name" value="Histidine-containing phosphotransfer domain, HPT domain"/>
    <property type="match status" value="1"/>
</dbReference>
<keyword evidence="2" id="KW-1185">Reference proteome</keyword>
<proteinExistence type="predicted"/>
<gene>
    <name evidence="1" type="ORF">ALP8811_00096</name>
</gene>
<protein>
    <recommendedName>
        <fullName evidence="3">HPt domain-containing protein</fullName>
    </recommendedName>
</protein>
<evidence type="ECO:0000313" key="1">
    <source>
        <dbReference type="EMBL" id="SPF75112.1"/>
    </source>
</evidence>
<dbReference type="EMBL" id="OMOI01000001">
    <property type="protein sequence ID" value="SPF75112.1"/>
    <property type="molecule type" value="Genomic_DNA"/>
</dbReference>
<dbReference type="InterPro" id="IPR036641">
    <property type="entry name" value="HPT_dom_sf"/>
</dbReference>
<reference evidence="1 2" key="1">
    <citation type="submission" date="2018-03" db="EMBL/GenBank/DDBJ databases">
        <authorList>
            <person name="Keele B.F."/>
        </authorList>
    </citation>
    <scope>NUCLEOTIDE SEQUENCE [LARGE SCALE GENOMIC DNA]</scope>
    <source>
        <strain evidence="1 2">CECT 8811</strain>
    </source>
</reference>
<dbReference type="RefSeq" id="WP_108855244.1">
    <property type="nucleotide sequence ID" value="NZ_OMOI01000001.1"/>
</dbReference>
<dbReference type="OrthoDB" id="7873775at2"/>
<sequence>MTEIANLTYFEDINLDRDQLRALYVRFGPVQADRNLNQSLEDLALWLARLQQAQKSGRHADLHKGVEDLKRIAQRLGMTTLARVARDVAEQCATQDSAALSATLARLSRVGERSLIAVWDLQDMSL</sequence>